<organism evidence="1 2">
    <name type="scientific">Zoogloea oryzae</name>
    <dbReference type="NCBI Taxonomy" id="310767"/>
    <lineage>
        <taxon>Bacteria</taxon>
        <taxon>Pseudomonadati</taxon>
        <taxon>Pseudomonadota</taxon>
        <taxon>Betaproteobacteria</taxon>
        <taxon>Rhodocyclales</taxon>
        <taxon>Zoogloeaceae</taxon>
        <taxon>Zoogloea</taxon>
    </lineage>
</organism>
<evidence type="ECO:0000313" key="2">
    <source>
        <dbReference type="Proteomes" id="UP001157167"/>
    </source>
</evidence>
<proteinExistence type="predicted"/>
<name>A0ABQ6FFX9_9RHOO</name>
<reference evidence="2" key="1">
    <citation type="journal article" date="2019" name="Int. J. Syst. Evol. Microbiol.">
        <title>The Global Catalogue of Microorganisms (GCM) 10K type strain sequencing project: providing services to taxonomists for standard genome sequencing and annotation.</title>
        <authorList>
            <consortium name="The Broad Institute Genomics Platform"/>
            <consortium name="The Broad Institute Genome Sequencing Center for Infectious Disease"/>
            <person name="Wu L."/>
            <person name="Ma J."/>
        </authorList>
    </citation>
    <scope>NUCLEOTIDE SEQUENCE [LARGE SCALE GENOMIC DNA]</scope>
    <source>
        <strain evidence="2">NBRC 102407</strain>
    </source>
</reference>
<accession>A0ABQ6FFX9</accession>
<comment type="caution">
    <text evidence="1">The sequence shown here is derived from an EMBL/GenBank/DDBJ whole genome shotgun (WGS) entry which is preliminary data.</text>
</comment>
<dbReference type="CDD" id="cd00085">
    <property type="entry name" value="HNHc"/>
    <property type="match status" value="1"/>
</dbReference>
<protein>
    <recommendedName>
        <fullName evidence="3">HNH endonuclease</fullName>
    </recommendedName>
</protein>
<keyword evidence="2" id="KW-1185">Reference proteome</keyword>
<dbReference type="Proteomes" id="UP001157167">
    <property type="component" value="Unassembled WGS sequence"/>
</dbReference>
<dbReference type="EMBL" id="BSPX01000048">
    <property type="protein sequence ID" value="GLT23461.1"/>
    <property type="molecule type" value="Genomic_DNA"/>
</dbReference>
<evidence type="ECO:0008006" key="3">
    <source>
        <dbReference type="Google" id="ProtNLM"/>
    </source>
</evidence>
<dbReference type="Gene3D" id="1.10.30.50">
    <property type="match status" value="1"/>
</dbReference>
<sequence>MAQRSADILQAFPARPTTDISMTAQLDRLLFTQGGLCFFCRRLLPKADASVEHLVASANGGTNDEGNCVACCKTLNHLLGAKSIREKMQIVLNQRGNFQCPAVLAQASCPAPIASASPANTVTPKPTPPQASASTTQSAFDLVVADLRKRGASRPRKVATLSSTIKALLKSQQRAHSDGDVDAVIKELQRRGQLVVEETKVAYKLG</sequence>
<dbReference type="InterPro" id="IPR003615">
    <property type="entry name" value="HNH_nuc"/>
</dbReference>
<evidence type="ECO:0000313" key="1">
    <source>
        <dbReference type="EMBL" id="GLT23461.1"/>
    </source>
</evidence>
<gene>
    <name evidence="1" type="ORF">GCM10007933_29270</name>
</gene>